<evidence type="ECO:0000313" key="2">
    <source>
        <dbReference type="EMBL" id="WZK87454.1"/>
    </source>
</evidence>
<feature type="transmembrane region" description="Helical" evidence="1">
    <location>
        <begin position="36"/>
        <end position="56"/>
    </location>
</feature>
<keyword evidence="1" id="KW-0812">Transmembrane</keyword>
<keyword evidence="3" id="KW-1185">Reference proteome</keyword>
<evidence type="ECO:0000313" key="3">
    <source>
        <dbReference type="Proteomes" id="UP001623232"/>
    </source>
</evidence>
<evidence type="ECO:0000256" key="1">
    <source>
        <dbReference type="SAM" id="Phobius"/>
    </source>
</evidence>
<sequence>MTQIPDTDGKNLVELLDMLEPIPVPDPISMWPATQAWTWLGAVVLGMALWGAWRVFQRWQANAYRRAALAELVQVGDDPAAIAAVLRRVALVAFPRKQVAALVGAEWLAFLDQTCDGADFASATGAALVRAPYTDEQSDPNLKSLARHWIRFHRTGGPS</sequence>
<dbReference type="EMBL" id="CP123584">
    <property type="protein sequence ID" value="WZK87454.1"/>
    <property type="molecule type" value="Genomic_DNA"/>
</dbReference>
<organism evidence="2 3">
    <name type="scientific">Aliisedimentitalea scapharcae</name>
    <dbReference type="NCBI Taxonomy" id="1524259"/>
    <lineage>
        <taxon>Bacteria</taxon>
        <taxon>Pseudomonadati</taxon>
        <taxon>Pseudomonadota</taxon>
        <taxon>Alphaproteobacteria</taxon>
        <taxon>Rhodobacterales</taxon>
        <taxon>Roseobacteraceae</taxon>
        <taxon>Aliisedimentitalea</taxon>
    </lineage>
</organism>
<keyword evidence="1" id="KW-0472">Membrane</keyword>
<dbReference type="Proteomes" id="UP001623232">
    <property type="component" value="Chromosome"/>
</dbReference>
<accession>A0ABZ2XN03</accession>
<dbReference type="Pfam" id="PF14316">
    <property type="entry name" value="DUF4381"/>
    <property type="match status" value="1"/>
</dbReference>
<gene>
    <name evidence="2" type="ORF">QEZ52_12600</name>
</gene>
<name>A0ABZ2XN03_9RHOB</name>
<keyword evidence="1" id="KW-1133">Transmembrane helix</keyword>
<dbReference type="RefSeq" id="WP_406644707.1">
    <property type="nucleotide sequence ID" value="NZ_CP123584.1"/>
</dbReference>
<dbReference type="InterPro" id="IPR025489">
    <property type="entry name" value="DUF4381"/>
</dbReference>
<protein>
    <submittedName>
        <fullName evidence="2">DUF4381 domain-containing protein</fullName>
    </submittedName>
</protein>
<reference evidence="2 3" key="1">
    <citation type="submission" date="2023-04" db="EMBL/GenBank/DDBJ databases">
        <title>Complete genome sequence of Alisedimentitalea scapharcae.</title>
        <authorList>
            <person name="Rong J.-C."/>
            <person name="Yi M.-L."/>
            <person name="Zhao Q."/>
        </authorList>
    </citation>
    <scope>NUCLEOTIDE SEQUENCE [LARGE SCALE GENOMIC DNA]</scope>
    <source>
        <strain evidence="2 3">KCTC 42119</strain>
    </source>
</reference>
<proteinExistence type="predicted"/>